<dbReference type="SUPFAM" id="SSF53850">
    <property type="entry name" value="Periplasmic binding protein-like II"/>
    <property type="match status" value="1"/>
</dbReference>
<dbReference type="Gene3D" id="3.40.190.10">
    <property type="entry name" value="Periplasmic binding protein-like II"/>
    <property type="match status" value="2"/>
</dbReference>
<name>A0A917LVJ6_9MICC</name>
<reference evidence="5" key="2">
    <citation type="submission" date="2020-09" db="EMBL/GenBank/DDBJ databases">
        <authorList>
            <person name="Sun Q."/>
            <person name="Zhou Y."/>
        </authorList>
    </citation>
    <scope>NUCLEOTIDE SEQUENCE</scope>
    <source>
        <strain evidence="5">CGMCC 1.12187</strain>
    </source>
</reference>
<reference evidence="5" key="1">
    <citation type="journal article" date="2014" name="Int. J. Syst. Evol. Microbiol.">
        <title>Complete genome sequence of Corynebacterium casei LMG S-19264T (=DSM 44701T), isolated from a smear-ripened cheese.</title>
        <authorList>
            <consortium name="US DOE Joint Genome Institute (JGI-PGF)"/>
            <person name="Walter F."/>
            <person name="Albersmeier A."/>
            <person name="Kalinowski J."/>
            <person name="Ruckert C."/>
        </authorList>
    </citation>
    <scope>NUCLEOTIDE SEQUENCE</scope>
    <source>
        <strain evidence="5">CGMCC 1.12187</strain>
    </source>
</reference>
<organism evidence="5 6">
    <name type="scientific">Kocuria dechangensis</name>
    <dbReference type="NCBI Taxonomy" id="1176249"/>
    <lineage>
        <taxon>Bacteria</taxon>
        <taxon>Bacillati</taxon>
        <taxon>Actinomycetota</taxon>
        <taxon>Actinomycetes</taxon>
        <taxon>Micrococcales</taxon>
        <taxon>Micrococcaceae</taxon>
        <taxon>Kocuria</taxon>
    </lineage>
</organism>
<comment type="caution">
    <text evidence="5">The sequence shown here is derived from an EMBL/GenBank/DDBJ whole genome shotgun (WGS) entry which is preliminary data.</text>
</comment>
<dbReference type="AlphaFoldDB" id="A0A917LVJ6"/>
<evidence type="ECO:0000256" key="3">
    <source>
        <dbReference type="ARBA" id="ARBA00022729"/>
    </source>
</evidence>
<dbReference type="EMBL" id="BMEQ01000012">
    <property type="protein sequence ID" value="GGG60280.1"/>
    <property type="molecule type" value="Genomic_DNA"/>
</dbReference>
<keyword evidence="6" id="KW-1185">Reference proteome</keyword>
<feature type="signal peptide" evidence="4">
    <location>
        <begin position="1"/>
        <end position="25"/>
    </location>
</feature>
<protein>
    <submittedName>
        <fullName evidence="5">ABC transporter substrate-binding protein</fullName>
    </submittedName>
</protein>
<keyword evidence="2" id="KW-0813">Transport</keyword>
<comment type="similarity">
    <text evidence="1">Belongs to the bacterial solute-binding protein 1 family.</text>
</comment>
<evidence type="ECO:0000256" key="4">
    <source>
        <dbReference type="SAM" id="SignalP"/>
    </source>
</evidence>
<gene>
    <name evidence="5" type="ORF">GCM10011374_23900</name>
</gene>
<dbReference type="PANTHER" id="PTHR43649:SF34">
    <property type="entry name" value="ABC TRANSPORTER PERIPLASMIC-BINDING PROTEIN YCJN-RELATED"/>
    <property type="match status" value="1"/>
</dbReference>
<dbReference type="Proteomes" id="UP000638848">
    <property type="component" value="Unassembled WGS sequence"/>
</dbReference>
<sequence>MKNSSRARVLKVTGPLFALSLVATACGGPEAGGDPGAKPETLRVLYTTAEANAAALQAQVPAFEEKFGVQLEIDTQPYDALQQRVFSEFASSSEHYDIIAVDTPWAPALVGNLEPLSEYLTSEELNEQPQGAISDFIPKVFFDTAVYDAGDTLKQFPNPNEPADIEAITAENFDVYGLPIQSNVSVMAYRKDLFEDPEQKEAFRAEHGRELTVPETWDEYVEVAKFFTQPDKNLYGTTVMAGVGEWATTDFKTMLASYGGDGHLVNDKLEMAFDSPEGVEALETYRELIDSGAVPPGSTSASWEETATSFDNGLTAMTTNFHALELSDTVEGGEIAYAPVPQAEAAGPHFGTWMLGINANSNNKEWAYQAISWLTSSETQQAMTEDQLHPSRTSVYDAISSEGADPAEAAFYETLGESLEVGVGRPRVTNYTEISHEIAVAVNKAASGDAAPEAALSEAADRVTSLLEQAGYDVPGN</sequence>
<evidence type="ECO:0000256" key="2">
    <source>
        <dbReference type="ARBA" id="ARBA00022448"/>
    </source>
</evidence>
<dbReference type="InterPro" id="IPR050490">
    <property type="entry name" value="Bact_solute-bd_prot1"/>
</dbReference>
<dbReference type="PROSITE" id="PS51257">
    <property type="entry name" value="PROKAR_LIPOPROTEIN"/>
    <property type="match status" value="1"/>
</dbReference>
<evidence type="ECO:0000256" key="1">
    <source>
        <dbReference type="ARBA" id="ARBA00008520"/>
    </source>
</evidence>
<dbReference type="Pfam" id="PF01547">
    <property type="entry name" value="SBP_bac_1"/>
    <property type="match status" value="1"/>
</dbReference>
<proteinExistence type="inferred from homology"/>
<keyword evidence="3 4" id="KW-0732">Signal</keyword>
<dbReference type="InterPro" id="IPR006059">
    <property type="entry name" value="SBP"/>
</dbReference>
<evidence type="ECO:0000313" key="5">
    <source>
        <dbReference type="EMBL" id="GGG60280.1"/>
    </source>
</evidence>
<accession>A0A917LVJ6</accession>
<dbReference type="CDD" id="cd13585">
    <property type="entry name" value="PBP2_TMBP_like"/>
    <property type="match status" value="1"/>
</dbReference>
<evidence type="ECO:0000313" key="6">
    <source>
        <dbReference type="Proteomes" id="UP000638848"/>
    </source>
</evidence>
<feature type="chain" id="PRO_5037171933" evidence="4">
    <location>
        <begin position="26"/>
        <end position="477"/>
    </location>
</feature>
<dbReference type="PANTHER" id="PTHR43649">
    <property type="entry name" value="ARABINOSE-BINDING PROTEIN-RELATED"/>
    <property type="match status" value="1"/>
</dbReference>